<protein>
    <submittedName>
        <fullName evidence="1">Uncharacterized protein</fullName>
    </submittedName>
</protein>
<dbReference type="Proteomes" id="UP001055811">
    <property type="component" value="Linkage Group LG02"/>
</dbReference>
<evidence type="ECO:0000313" key="2">
    <source>
        <dbReference type="Proteomes" id="UP001055811"/>
    </source>
</evidence>
<accession>A0ACB9GHP5</accession>
<reference evidence="1 2" key="2">
    <citation type="journal article" date="2022" name="Mol. Ecol. Resour.">
        <title>The genomes of chicory, endive, great burdock and yacon provide insights into Asteraceae paleo-polyploidization history and plant inulin production.</title>
        <authorList>
            <person name="Fan W."/>
            <person name="Wang S."/>
            <person name="Wang H."/>
            <person name="Wang A."/>
            <person name="Jiang F."/>
            <person name="Liu H."/>
            <person name="Zhao H."/>
            <person name="Xu D."/>
            <person name="Zhang Y."/>
        </authorList>
    </citation>
    <scope>NUCLEOTIDE SEQUENCE [LARGE SCALE GENOMIC DNA]</scope>
    <source>
        <strain evidence="2">cv. Punajuju</strain>
        <tissue evidence="1">Leaves</tissue>
    </source>
</reference>
<organism evidence="1 2">
    <name type="scientific">Cichorium intybus</name>
    <name type="common">Chicory</name>
    <dbReference type="NCBI Taxonomy" id="13427"/>
    <lineage>
        <taxon>Eukaryota</taxon>
        <taxon>Viridiplantae</taxon>
        <taxon>Streptophyta</taxon>
        <taxon>Embryophyta</taxon>
        <taxon>Tracheophyta</taxon>
        <taxon>Spermatophyta</taxon>
        <taxon>Magnoliopsida</taxon>
        <taxon>eudicotyledons</taxon>
        <taxon>Gunneridae</taxon>
        <taxon>Pentapetalae</taxon>
        <taxon>asterids</taxon>
        <taxon>campanulids</taxon>
        <taxon>Asterales</taxon>
        <taxon>Asteraceae</taxon>
        <taxon>Cichorioideae</taxon>
        <taxon>Cichorieae</taxon>
        <taxon>Cichoriinae</taxon>
        <taxon>Cichorium</taxon>
    </lineage>
</organism>
<dbReference type="EMBL" id="CM042010">
    <property type="protein sequence ID" value="KAI3782540.1"/>
    <property type="molecule type" value="Genomic_DNA"/>
</dbReference>
<evidence type="ECO:0000313" key="1">
    <source>
        <dbReference type="EMBL" id="KAI3782540.1"/>
    </source>
</evidence>
<proteinExistence type="predicted"/>
<reference evidence="2" key="1">
    <citation type="journal article" date="2022" name="Mol. Ecol. Resour.">
        <title>The genomes of chicory, endive, great burdock and yacon provide insights into Asteraceae palaeo-polyploidization history and plant inulin production.</title>
        <authorList>
            <person name="Fan W."/>
            <person name="Wang S."/>
            <person name="Wang H."/>
            <person name="Wang A."/>
            <person name="Jiang F."/>
            <person name="Liu H."/>
            <person name="Zhao H."/>
            <person name="Xu D."/>
            <person name="Zhang Y."/>
        </authorList>
    </citation>
    <scope>NUCLEOTIDE SEQUENCE [LARGE SCALE GENOMIC DNA]</scope>
    <source>
        <strain evidence="2">cv. Punajuju</strain>
    </source>
</reference>
<comment type="caution">
    <text evidence="1">The sequence shown here is derived from an EMBL/GenBank/DDBJ whole genome shotgun (WGS) entry which is preliminary data.</text>
</comment>
<sequence>MKFSKLIFGEITRFCGDYRRKMRRSFAGRGMVRNGVSYGSWCSSTVEVAASSSSDSATTSRQQPSNRNYSSTSSSDVSVNGTLTGRQRRNIEQKPILRIIDG</sequence>
<name>A0ACB9GHP5_CICIN</name>
<keyword evidence="2" id="KW-1185">Reference proteome</keyword>
<gene>
    <name evidence="1" type="ORF">L2E82_12590</name>
</gene>